<sequence length="74" mass="7811">MNIANRNINSFTRESVILVGSQLRCEAIAENGLSGNFDEHGKTQDHPCGLEQVSNDVEVSGGKDHGNDAGVGNS</sequence>
<reference evidence="2 3" key="1">
    <citation type="submission" date="2023-10" db="EMBL/GenBank/DDBJ databases">
        <title>Draft genome sequence of Xylaria bambusicola isolate GMP-LS, the root and basal stem rot pathogen of sugarcane in Indonesia.</title>
        <authorList>
            <person name="Selvaraj P."/>
            <person name="Muralishankar V."/>
            <person name="Muruganantham S."/>
            <person name="Sp S."/>
            <person name="Haryani S."/>
            <person name="Lau K.J.X."/>
            <person name="Naqvi N.I."/>
        </authorList>
    </citation>
    <scope>NUCLEOTIDE SEQUENCE [LARGE SCALE GENOMIC DNA]</scope>
    <source>
        <strain evidence="2">GMP-LS</strain>
    </source>
</reference>
<organism evidence="2 3">
    <name type="scientific">Xylaria bambusicola</name>
    <dbReference type="NCBI Taxonomy" id="326684"/>
    <lineage>
        <taxon>Eukaryota</taxon>
        <taxon>Fungi</taxon>
        <taxon>Dikarya</taxon>
        <taxon>Ascomycota</taxon>
        <taxon>Pezizomycotina</taxon>
        <taxon>Sordariomycetes</taxon>
        <taxon>Xylariomycetidae</taxon>
        <taxon>Xylariales</taxon>
        <taxon>Xylariaceae</taxon>
        <taxon>Xylaria</taxon>
    </lineage>
</organism>
<dbReference type="AlphaFoldDB" id="A0AAN7UA21"/>
<evidence type="ECO:0000313" key="3">
    <source>
        <dbReference type="Proteomes" id="UP001305414"/>
    </source>
</evidence>
<evidence type="ECO:0000313" key="2">
    <source>
        <dbReference type="EMBL" id="KAK5624318.1"/>
    </source>
</evidence>
<name>A0AAN7UA21_9PEZI</name>
<feature type="region of interest" description="Disordered" evidence="1">
    <location>
        <begin position="34"/>
        <end position="74"/>
    </location>
</feature>
<evidence type="ECO:0000256" key="1">
    <source>
        <dbReference type="SAM" id="MobiDB-lite"/>
    </source>
</evidence>
<accession>A0AAN7UA21</accession>
<dbReference type="Proteomes" id="UP001305414">
    <property type="component" value="Unassembled WGS sequence"/>
</dbReference>
<proteinExistence type="predicted"/>
<comment type="caution">
    <text evidence="2">The sequence shown here is derived from an EMBL/GenBank/DDBJ whole genome shotgun (WGS) entry which is preliminary data.</text>
</comment>
<gene>
    <name evidence="2" type="ORF">RRF57_000034</name>
</gene>
<protein>
    <submittedName>
        <fullName evidence="2">Uncharacterized protein</fullName>
    </submittedName>
</protein>
<dbReference type="EMBL" id="JAWHQM010000001">
    <property type="protein sequence ID" value="KAK5624318.1"/>
    <property type="molecule type" value="Genomic_DNA"/>
</dbReference>
<keyword evidence="3" id="KW-1185">Reference proteome</keyword>